<name>A0AA96X0R2_LEPBY</name>
<evidence type="ECO:0000256" key="13">
    <source>
        <dbReference type="ARBA" id="ARBA00023136"/>
    </source>
</evidence>
<evidence type="ECO:0000256" key="11">
    <source>
        <dbReference type="ARBA" id="ARBA00022989"/>
    </source>
</evidence>
<dbReference type="Gene3D" id="3.40.50.720">
    <property type="entry name" value="NAD(P)-binding Rossmann-like Domain"/>
    <property type="match status" value="2"/>
</dbReference>
<dbReference type="InterPro" id="IPR024605">
    <property type="entry name" value="NADP_transhyd_a_C"/>
</dbReference>
<dbReference type="InterPro" id="IPR036291">
    <property type="entry name" value="NAD(P)-bd_dom_sf"/>
</dbReference>
<evidence type="ECO:0000256" key="9">
    <source>
        <dbReference type="ARBA" id="ARBA00022857"/>
    </source>
</evidence>
<keyword evidence="9" id="KW-0521">NADP</keyword>
<dbReference type="InterPro" id="IPR008142">
    <property type="entry name" value="AlaDH/PNT_CS1"/>
</dbReference>
<dbReference type="InterPro" id="IPR007886">
    <property type="entry name" value="AlaDH/PNT_N"/>
</dbReference>
<evidence type="ECO:0000256" key="7">
    <source>
        <dbReference type="ARBA" id="ARBA00022692"/>
    </source>
</evidence>
<dbReference type="PIRSF" id="PIRSF000203">
    <property type="entry name" value="NADP_transhydrogenase_alpha"/>
    <property type="match status" value="1"/>
</dbReference>
<evidence type="ECO:0000256" key="6">
    <source>
        <dbReference type="ARBA" id="ARBA00022519"/>
    </source>
</evidence>
<dbReference type="PROSITE" id="PS00837">
    <property type="entry name" value="ALADH_PNT_2"/>
    <property type="match status" value="1"/>
</dbReference>
<feature type="transmembrane region" description="Helical" evidence="18">
    <location>
        <begin position="454"/>
        <end position="473"/>
    </location>
</feature>
<dbReference type="PANTHER" id="PTHR10160">
    <property type="entry name" value="NAD(P) TRANSHYDROGENASE"/>
    <property type="match status" value="1"/>
</dbReference>
<dbReference type="GO" id="GO:0006740">
    <property type="term" value="P:NADPH regeneration"/>
    <property type="evidence" value="ECO:0007669"/>
    <property type="project" value="TreeGrafter"/>
</dbReference>
<keyword evidence="10" id="KW-1278">Translocase</keyword>
<dbReference type="CDD" id="cd05304">
    <property type="entry name" value="Rubrum_tdh"/>
    <property type="match status" value="1"/>
</dbReference>
<evidence type="ECO:0000256" key="16">
    <source>
        <dbReference type="ARBA" id="ARBA00079788"/>
    </source>
</evidence>
<protein>
    <recommendedName>
        <fullName evidence="15">NAD(P) transhydrogenase subunit alpha</fullName>
        <ecNumber evidence="4">7.1.1.1</ecNumber>
    </recommendedName>
    <alternativeName>
        <fullName evidence="17">Nicotinamide nucleotide transhydrogenase subunit alpha</fullName>
    </alternativeName>
    <alternativeName>
        <fullName evidence="16">Pyridine nucleotide transhydrogenase subunit alpha</fullName>
    </alternativeName>
</protein>
<evidence type="ECO:0000256" key="1">
    <source>
        <dbReference type="ARBA" id="ARBA00003943"/>
    </source>
</evidence>
<comment type="catalytic activity">
    <reaction evidence="14">
        <text>NAD(+) + NADPH + H(+)(in) = NADH + NADP(+) + H(+)(out)</text>
        <dbReference type="Rhea" id="RHEA:47992"/>
        <dbReference type="ChEBI" id="CHEBI:15378"/>
        <dbReference type="ChEBI" id="CHEBI:57540"/>
        <dbReference type="ChEBI" id="CHEBI:57783"/>
        <dbReference type="ChEBI" id="CHEBI:57945"/>
        <dbReference type="ChEBI" id="CHEBI:58349"/>
        <dbReference type="EC" id="7.1.1.1"/>
    </reaction>
</comment>
<dbReference type="NCBIfam" id="TIGR00561">
    <property type="entry name" value="pntA"/>
    <property type="match status" value="1"/>
</dbReference>
<dbReference type="InterPro" id="IPR026255">
    <property type="entry name" value="NADP_transhyd_a"/>
</dbReference>
<evidence type="ECO:0000256" key="18">
    <source>
        <dbReference type="SAM" id="Phobius"/>
    </source>
</evidence>
<dbReference type="SMART" id="SM01002">
    <property type="entry name" value="AlaDh_PNT_C"/>
    <property type="match status" value="1"/>
</dbReference>
<dbReference type="Pfam" id="PF05222">
    <property type="entry name" value="AlaDh_PNT_N"/>
    <property type="match status" value="1"/>
</dbReference>
<evidence type="ECO:0000256" key="10">
    <source>
        <dbReference type="ARBA" id="ARBA00022967"/>
    </source>
</evidence>
<gene>
    <name evidence="21" type="primary">pntA</name>
    <name evidence="21" type="ORF">Q2T42_13890</name>
</gene>
<feature type="transmembrane region" description="Helical" evidence="18">
    <location>
        <begin position="533"/>
        <end position="552"/>
    </location>
</feature>
<proteinExistence type="inferred from homology"/>
<dbReference type="FunFam" id="3.40.50.720:FF:000028">
    <property type="entry name" value="NAD(P) transhydrogenase subunit alpha"/>
    <property type="match status" value="1"/>
</dbReference>
<dbReference type="InterPro" id="IPR007698">
    <property type="entry name" value="AlaDH/PNT_NAD(H)-bd"/>
</dbReference>
<dbReference type="SMART" id="SM01003">
    <property type="entry name" value="AlaDh_PNT_N"/>
    <property type="match status" value="1"/>
</dbReference>
<evidence type="ECO:0000256" key="14">
    <source>
        <dbReference type="ARBA" id="ARBA00048202"/>
    </source>
</evidence>
<evidence type="ECO:0000259" key="19">
    <source>
        <dbReference type="SMART" id="SM01002"/>
    </source>
</evidence>
<keyword evidence="21" id="KW-0560">Oxidoreductase</keyword>
<dbReference type="GO" id="GO:0016491">
    <property type="term" value="F:oxidoreductase activity"/>
    <property type="evidence" value="ECO:0007669"/>
    <property type="project" value="UniProtKB-KW"/>
</dbReference>
<dbReference type="GO" id="GO:0050661">
    <property type="term" value="F:NADP binding"/>
    <property type="evidence" value="ECO:0007669"/>
    <property type="project" value="TreeGrafter"/>
</dbReference>
<dbReference type="PROSITE" id="PS00836">
    <property type="entry name" value="ALADH_PNT_1"/>
    <property type="match status" value="1"/>
</dbReference>
<keyword evidence="11 18" id="KW-1133">Transmembrane helix</keyword>
<evidence type="ECO:0000256" key="4">
    <source>
        <dbReference type="ARBA" id="ARBA00012943"/>
    </source>
</evidence>
<comment type="function">
    <text evidence="1">The transhydrogenation between NADH and NADP is coupled to respiration and ATP hydrolysis and functions as a proton pump across the membrane.</text>
</comment>
<keyword evidence="8" id="KW-0547">Nucleotide-binding</keyword>
<keyword evidence="7 18" id="KW-0812">Transmembrane</keyword>
<dbReference type="SUPFAM" id="SSF51735">
    <property type="entry name" value="NAD(P)-binding Rossmann-fold domains"/>
    <property type="match status" value="1"/>
</dbReference>
<keyword evidence="5" id="KW-1003">Cell membrane</keyword>
<sequence>MNEKGLGIKGHVVTNLHISGDAMTIAIDKESGAERTPDQTPALYRKIGIPKEIYLGECRVAATPDTAQILQKYGFEVLVESGAGEAANFSNQAYLDAGCRIIVDTETLWSYADLVLKVRPPTWNSSLNKHEADLLHEGATLISFIWAAQNPELIKHLADRKATVLAMDAVPRISRAQKLDALSSMANIAGYRAVIEAAEHFGRFFTGQITAAGKVPPAKVMVIGAGVAGLAAVGTARSLGAIVRAFDTRPVVKEQVQSLGAEFLELEFEEDGTGQGGYAKTMSPEFIKAEMELFAAQAKEVDIIITTALIPGKKAPTLITKEMVESMKEGSVVVDLAAEQGGNCEVTTPGQIARHHGVTIIGLTDLPSRMAAQASQLYGKNLCHLLDDMGRNDHYHVDLEDEVIRGALVLHQGEKVEPLPKVEPTSKVEPAPKAEALKVEVKAEVSKVRKSTSWIWTVLFGLGLLGIGTIAPASFLSHFTVFVLACFVGWQVIWNVKPALHTPLMSVTNAISGIIILGGMLQISGTATSSTTILGAIAILIGTINIAGGFLVTQRMLKMFQK</sequence>
<evidence type="ECO:0000259" key="20">
    <source>
        <dbReference type="SMART" id="SM01003"/>
    </source>
</evidence>
<dbReference type="GO" id="GO:0005886">
    <property type="term" value="C:plasma membrane"/>
    <property type="evidence" value="ECO:0007669"/>
    <property type="project" value="UniProtKB-SubCell"/>
</dbReference>
<accession>A0AA96X0R2</accession>
<evidence type="ECO:0000256" key="17">
    <source>
        <dbReference type="ARBA" id="ARBA00083734"/>
    </source>
</evidence>
<evidence type="ECO:0000256" key="12">
    <source>
        <dbReference type="ARBA" id="ARBA00023027"/>
    </source>
</evidence>
<evidence type="ECO:0000256" key="5">
    <source>
        <dbReference type="ARBA" id="ARBA00022475"/>
    </source>
</evidence>
<dbReference type="InterPro" id="IPR008143">
    <property type="entry name" value="Ala_DH/PNT_CS2"/>
</dbReference>
<feature type="domain" description="Alanine dehydrogenase/pyridine nucleotide transhydrogenase NAD(H)-binding" evidence="19">
    <location>
        <begin position="198"/>
        <end position="362"/>
    </location>
</feature>
<organism evidence="21">
    <name type="scientific">Leptolyngbya boryana CZ1</name>
    <dbReference type="NCBI Taxonomy" id="3060204"/>
    <lineage>
        <taxon>Bacteria</taxon>
        <taxon>Bacillati</taxon>
        <taxon>Cyanobacteriota</taxon>
        <taxon>Cyanophyceae</taxon>
        <taxon>Leptolyngbyales</taxon>
        <taxon>Leptolyngbyaceae</taxon>
        <taxon>Leptolyngbya group</taxon>
        <taxon>Leptolyngbya</taxon>
    </lineage>
</organism>
<keyword evidence="6" id="KW-0997">Cell inner membrane</keyword>
<dbReference type="EMBL" id="CP130144">
    <property type="protein sequence ID" value="WNZ48912.1"/>
    <property type="molecule type" value="Genomic_DNA"/>
</dbReference>
<feature type="transmembrane region" description="Helical" evidence="18">
    <location>
        <begin position="503"/>
        <end position="521"/>
    </location>
</feature>
<dbReference type="Pfam" id="PF01262">
    <property type="entry name" value="AlaDh_PNT_C"/>
    <property type="match status" value="1"/>
</dbReference>
<dbReference type="GO" id="GO:0008750">
    <property type="term" value="F:proton-translocating NAD(P)+ transhydrogenase activity"/>
    <property type="evidence" value="ECO:0007669"/>
    <property type="project" value="UniProtKB-EC"/>
</dbReference>
<dbReference type="AlphaFoldDB" id="A0AA96X0R2"/>
<reference evidence="21" key="1">
    <citation type="journal article" date="2023" name="Plants (Basel)">
        <title>Genomic Analysis of Leptolyngbya boryana CZ1 Reveals Efficient Carbon Fixation Modules.</title>
        <authorList>
            <person name="Bai X."/>
            <person name="Wang H."/>
            <person name="Cheng W."/>
            <person name="Wang J."/>
            <person name="Ma M."/>
            <person name="Hu H."/>
            <person name="Song Z."/>
            <person name="Ma H."/>
            <person name="Fan Y."/>
            <person name="Du C."/>
            <person name="Xu J."/>
        </authorList>
    </citation>
    <scope>NUCLEOTIDE SEQUENCE</scope>
    <source>
        <strain evidence="21">CZ1</strain>
    </source>
</reference>
<comment type="similarity">
    <text evidence="3">Belongs to the AlaDH/PNT family.</text>
</comment>
<evidence type="ECO:0000256" key="15">
    <source>
        <dbReference type="ARBA" id="ARBA00071831"/>
    </source>
</evidence>
<feature type="transmembrane region" description="Helical" evidence="18">
    <location>
        <begin position="479"/>
        <end position="496"/>
    </location>
</feature>
<evidence type="ECO:0000256" key="3">
    <source>
        <dbReference type="ARBA" id="ARBA00005689"/>
    </source>
</evidence>
<comment type="subcellular location">
    <subcellularLocation>
        <location evidence="2">Cell inner membrane</location>
        <topology evidence="2">Multi-pass membrane protein</topology>
    </subcellularLocation>
</comment>
<evidence type="ECO:0000256" key="2">
    <source>
        <dbReference type="ARBA" id="ARBA00004429"/>
    </source>
</evidence>
<keyword evidence="12" id="KW-0520">NAD</keyword>
<feature type="domain" description="Alanine dehydrogenase/pyridine nucleotide transhydrogenase N-terminal" evidence="20">
    <location>
        <begin position="48"/>
        <end position="189"/>
    </location>
</feature>
<evidence type="ECO:0000313" key="21">
    <source>
        <dbReference type="EMBL" id="WNZ48912.1"/>
    </source>
</evidence>
<dbReference type="Pfam" id="PF12769">
    <property type="entry name" value="PNTB_4TM"/>
    <property type="match status" value="1"/>
</dbReference>
<dbReference type="PANTHER" id="PTHR10160:SF19">
    <property type="entry name" value="PROTON-TRANSLOCATING NAD(P)(+) TRANSHYDROGENASE"/>
    <property type="match status" value="1"/>
</dbReference>
<dbReference type="EC" id="7.1.1.1" evidence="4"/>
<keyword evidence="13 18" id="KW-0472">Membrane</keyword>
<dbReference type="SUPFAM" id="SSF52283">
    <property type="entry name" value="Formate/glycerate dehydrogenase catalytic domain-like"/>
    <property type="match status" value="1"/>
</dbReference>
<evidence type="ECO:0000256" key="8">
    <source>
        <dbReference type="ARBA" id="ARBA00022741"/>
    </source>
</evidence>
<dbReference type="NCBIfam" id="NF006942">
    <property type="entry name" value="PRK09424.1"/>
    <property type="match status" value="1"/>
</dbReference>
<reference evidence="21" key="2">
    <citation type="submission" date="2023-07" db="EMBL/GenBank/DDBJ databases">
        <authorList>
            <person name="Bai X.-H."/>
            <person name="Wang H.-H."/>
            <person name="Wang J."/>
            <person name="Ma M.-Y."/>
            <person name="Hu H.-H."/>
            <person name="Song Z.-L."/>
            <person name="Ma H.-G."/>
            <person name="Fan Y."/>
            <person name="Du C.-Y."/>
            <person name="Xu J.-C."/>
        </authorList>
    </citation>
    <scope>NUCLEOTIDE SEQUENCE</scope>
    <source>
        <strain evidence="21">CZ1</strain>
    </source>
</reference>